<keyword evidence="7" id="KW-0648">Protein biosynthesis</keyword>
<dbReference type="GO" id="GO:0017101">
    <property type="term" value="C:aminoacyl-tRNA synthetase multienzyme complex"/>
    <property type="evidence" value="ECO:0007669"/>
    <property type="project" value="TreeGrafter"/>
</dbReference>
<evidence type="ECO:0000256" key="6">
    <source>
        <dbReference type="ARBA" id="ARBA00022840"/>
    </source>
</evidence>
<feature type="domain" description="Aminoacyl-transfer RNA synthetases class-II family profile" evidence="9">
    <location>
        <begin position="132"/>
        <end position="425"/>
    </location>
</feature>
<evidence type="ECO:0000256" key="1">
    <source>
        <dbReference type="ARBA" id="ARBA00004496"/>
    </source>
</evidence>
<dbReference type="GO" id="GO:0006422">
    <property type="term" value="P:aspartyl-tRNA aminoacylation"/>
    <property type="evidence" value="ECO:0007669"/>
    <property type="project" value="InterPro"/>
</dbReference>
<dbReference type="NCBIfam" id="NF003483">
    <property type="entry name" value="PRK05159.1"/>
    <property type="match status" value="1"/>
</dbReference>
<dbReference type="InterPro" id="IPR002312">
    <property type="entry name" value="Asp/Asn-tRNA-synth_IIb"/>
</dbReference>
<dbReference type="PANTHER" id="PTHR43450">
    <property type="entry name" value="ASPARTYL-TRNA SYNTHETASE"/>
    <property type="match status" value="1"/>
</dbReference>
<comment type="subcellular location">
    <subcellularLocation>
        <location evidence="1">Cytoplasm</location>
    </subcellularLocation>
</comment>
<accession>A0A2M7AS46</accession>
<dbReference type="Gene3D" id="2.40.50.140">
    <property type="entry name" value="Nucleic acid-binding proteins"/>
    <property type="match status" value="1"/>
</dbReference>
<dbReference type="GO" id="GO:0005829">
    <property type="term" value="C:cytosol"/>
    <property type="evidence" value="ECO:0007669"/>
    <property type="project" value="TreeGrafter"/>
</dbReference>
<dbReference type="SUPFAM" id="SSF55681">
    <property type="entry name" value="Class II aaRS and biotin synthetases"/>
    <property type="match status" value="1"/>
</dbReference>
<dbReference type="Gene3D" id="3.30.930.10">
    <property type="entry name" value="Bira Bifunctional Protein, Domain 2"/>
    <property type="match status" value="1"/>
</dbReference>
<keyword evidence="6" id="KW-0067">ATP-binding</keyword>
<dbReference type="InterPro" id="IPR045864">
    <property type="entry name" value="aa-tRNA-synth_II/BPL/LPL"/>
</dbReference>
<dbReference type="InterPro" id="IPR012340">
    <property type="entry name" value="NA-bd_OB-fold"/>
</dbReference>
<evidence type="ECO:0000256" key="7">
    <source>
        <dbReference type="ARBA" id="ARBA00022917"/>
    </source>
</evidence>
<comment type="similarity">
    <text evidence="2">Belongs to the class-II aminoacyl-tRNA synthetase family. Type 2 subfamily.</text>
</comment>
<comment type="caution">
    <text evidence="10">The sequence shown here is derived from an EMBL/GenBank/DDBJ whole genome shotgun (WGS) entry which is preliminary data.</text>
</comment>
<evidence type="ECO:0000313" key="10">
    <source>
        <dbReference type="EMBL" id="PIU73445.1"/>
    </source>
</evidence>
<dbReference type="SUPFAM" id="SSF50249">
    <property type="entry name" value="Nucleic acid-binding proteins"/>
    <property type="match status" value="1"/>
</dbReference>
<dbReference type="EMBL" id="PEWA01000027">
    <property type="protein sequence ID" value="PIU73445.1"/>
    <property type="molecule type" value="Genomic_DNA"/>
</dbReference>
<evidence type="ECO:0000256" key="2">
    <source>
        <dbReference type="ARBA" id="ARBA00005312"/>
    </source>
</evidence>
<dbReference type="AlphaFoldDB" id="A0A2M7AS46"/>
<keyword evidence="3" id="KW-0963">Cytoplasm</keyword>
<keyword evidence="5" id="KW-0547">Nucleotide-binding</keyword>
<evidence type="ECO:0000313" key="11">
    <source>
        <dbReference type="Proteomes" id="UP000231407"/>
    </source>
</evidence>
<dbReference type="GO" id="GO:0005524">
    <property type="term" value="F:ATP binding"/>
    <property type="evidence" value="ECO:0007669"/>
    <property type="project" value="UniProtKB-KW"/>
</dbReference>
<evidence type="ECO:0000259" key="9">
    <source>
        <dbReference type="PROSITE" id="PS50862"/>
    </source>
</evidence>
<dbReference type="InterPro" id="IPR006195">
    <property type="entry name" value="aa-tRNA-synth_II"/>
</dbReference>
<name>A0A2M7AS46_9BACT</name>
<keyword evidence="4 10" id="KW-0436">Ligase</keyword>
<dbReference type="PROSITE" id="PS50862">
    <property type="entry name" value="AA_TRNA_LIGASE_II"/>
    <property type="match status" value="1"/>
</dbReference>
<keyword evidence="8" id="KW-0030">Aminoacyl-tRNA synthetase</keyword>
<gene>
    <name evidence="10" type="ORF">COS78_02325</name>
</gene>
<reference evidence="11" key="1">
    <citation type="submission" date="2017-09" db="EMBL/GenBank/DDBJ databases">
        <title>Depth-based differentiation of microbial function through sediment-hosted aquifers and enrichment of novel symbionts in the deep terrestrial subsurface.</title>
        <authorList>
            <person name="Probst A.J."/>
            <person name="Ladd B."/>
            <person name="Jarett J.K."/>
            <person name="Geller-Mcgrath D.E."/>
            <person name="Sieber C.M.K."/>
            <person name="Emerson J.B."/>
            <person name="Anantharaman K."/>
            <person name="Thomas B.C."/>
            <person name="Malmstrom R."/>
            <person name="Stieglmeier M."/>
            <person name="Klingl A."/>
            <person name="Woyke T."/>
            <person name="Ryan C.M."/>
            <person name="Banfield J.F."/>
        </authorList>
    </citation>
    <scope>NUCLEOTIDE SEQUENCE [LARGE SCALE GENOMIC DNA]</scope>
</reference>
<dbReference type="Proteomes" id="UP000231407">
    <property type="component" value="Unassembled WGS sequence"/>
</dbReference>
<dbReference type="Pfam" id="PF00152">
    <property type="entry name" value="tRNA-synt_2"/>
    <property type="match status" value="1"/>
</dbReference>
<dbReference type="InterPro" id="IPR004365">
    <property type="entry name" value="NA-bd_OB_tRNA"/>
</dbReference>
<dbReference type="GO" id="GO:0004815">
    <property type="term" value="F:aspartate-tRNA ligase activity"/>
    <property type="evidence" value="ECO:0007669"/>
    <property type="project" value="InterPro"/>
</dbReference>
<organism evidence="10 11">
    <name type="scientific">Candidatus Shapirobacteria bacterium CG06_land_8_20_14_3_00_40_12</name>
    <dbReference type="NCBI Taxonomy" id="1974881"/>
    <lineage>
        <taxon>Bacteria</taxon>
        <taxon>Candidatus Shapironibacteriota</taxon>
    </lineage>
</organism>
<dbReference type="PANTHER" id="PTHR43450:SF1">
    <property type="entry name" value="ASPARTATE--TRNA LIGASE, CYTOPLASMIC"/>
    <property type="match status" value="1"/>
</dbReference>
<dbReference type="InterPro" id="IPR004364">
    <property type="entry name" value="Aa-tRNA-synt_II"/>
</dbReference>
<evidence type="ECO:0000256" key="4">
    <source>
        <dbReference type="ARBA" id="ARBA00022598"/>
    </source>
</evidence>
<evidence type="ECO:0000256" key="3">
    <source>
        <dbReference type="ARBA" id="ARBA00022490"/>
    </source>
</evidence>
<dbReference type="Pfam" id="PF01336">
    <property type="entry name" value="tRNA_anti-codon"/>
    <property type="match status" value="1"/>
</dbReference>
<sequence length="441" mass="50652">MRTLIKETIDQTGQELTIKGWINSIRSYGKLVFADIRDRSGLLQVVGGKDLGALKLESVVEISGTIRSRDSKYFNDKLLTGKVEMEVKDLKLLSPAAKLPFDIHQPELNVSLPVLLDYRTLSFRHPKVQAIFKVQEVVIDSFRRALKAKDFFEFQSPAMISSVPEGGADVFKVKYFDYEVYLSQSPQLYKSLLVSAFERVFSVNKIFRAEPSVTTRHLTEAISLDAEFGFIDSWLEVKDMAEYTIKFILTEVADKCQAELALFDATIPSVPDHIPFIKLRDAQQIIYERTGRDCRQEKDPSPEDEREICKWAKETYQSDLVFMTHYPTKTRPFYTYPDDADPEYNQGFDLFGRGVEWLTGGRRIHDYATIMEHVKEWGIDPQNIELYLQSLRYGMPPLGGFAFGAERITMQILNLSNVREASLFPRDMERVDSRLSNAKKN</sequence>
<dbReference type="PRINTS" id="PR01042">
    <property type="entry name" value="TRNASYNTHASP"/>
</dbReference>
<evidence type="ECO:0000256" key="8">
    <source>
        <dbReference type="ARBA" id="ARBA00023146"/>
    </source>
</evidence>
<protein>
    <submittedName>
        <fullName evidence="10">Aspartate--tRNA(Asn) ligase</fullName>
    </submittedName>
</protein>
<dbReference type="GO" id="GO:0003723">
    <property type="term" value="F:RNA binding"/>
    <property type="evidence" value="ECO:0007669"/>
    <property type="project" value="TreeGrafter"/>
</dbReference>
<dbReference type="InterPro" id="IPR004523">
    <property type="entry name" value="Asp-tRNA_synthase_2"/>
</dbReference>
<evidence type="ECO:0000256" key="5">
    <source>
        <dbReference type="ARBA" id="ARBA00022741"/>
    </source>
</evidence>
<proteinExistence type="inferred from homology"/>